<keyword evidence="2" id="KW-1185">Reference proteome</keyword>
<name>A0AAD7GQC1_MYCRO</name>
<dbReference type="Gene3D" id="3.80.10.10">
    <property type="entry name" value="Ribonuclease Inhibitor"/>
    <property type="match status" value="1"/>
</dbReference>
<reference evidence="1" key="1">
    <citation type="submission" date="2023-03" db="EMBL/GenBank/DDBJ databases">
        <title>Massive genome expansion in bonnet fungi (Mycena s.s.) driven by repeated elements and novel gene families across ecological guilds.</title>
        <authorList>
            <consortium name="Lawrence Berkeley National Laboratory"/>
            <person name="Harder C.B."/>
            <person name="Miyauchi S."/>
            <person name="Viragh M."/>
            <person name="Kuo A."/>
            <person name="Thoen E."/>
            <person name="Andreopoulos B."/>
            <person name="Lu D."/>
            <person name="Skrede I."/>
            <person name="Drula E."/>
            <person name="Henrissat B."/>
            <person name="Morin E."/>
            <person name="Kohler A."/>
            <person name="Barry K."/>
            <person name="LaButti K."/>
            <person name="Morin E."/>
            <person name="Salamov A."/>
            <person name="Lipzen A."/>
            <person name="Mereny Z."/>
            <person name="Hegedus B."/>
            <person name="Baldrian P."/>
            <person name="Stursova M."/>
            <person name="Weitz H."/>
            <person name="Taylor A."/>
            <person name="Grigoriev I.V."/>
            <person name="Nagy L.G."/>
            <person name="Martin F."/>
            <person name="Kauserud H."/>
        </authorList>
    </citation>
    <scope>NUCLEOTIDE SEQUENCE</scope>
    <source>
        <strain evidence="1">CBHHK067</strain>
    </source>
</reference>
<organism evidence="1 2">
    <name type="scientific">Mycena rosella</name>
    <name type="common">Pink bonnet</name>
    <name type="synonym">Agaricus rosellus</name>
    <dbReference type="NCBI Taxonomy" id="1033263"/>
    <lineage>
        <taxon>Eukaryota</taxon>
        <taxon>Fungi</taxon>
        <taxon>Dikarya</taxon>
        <taxon>Basidiomycota</taxon>
        <taxon>Agaricomycotina</taxon>
        <taxon>Agaricomycetes</taxon>
        <taxon>Agaricomycetidae</taxon>
        <taxon>Agaricales</taxon>
        <taxon>Marasmiineae</taxon>
        <taxon>Mycenaceae</taxon>
        <taxon>Mycena</taxon>
    </lineage>
</organism>
<comment type="caution">
    <text evidence="1">The sequence shown here is derived from an EMBL/GenBank/DDBJ whole genome shotgun (WGS) entry which is preliminary data.</text>
</comment>
<dbReference type="EMBL" id="JARKIE010000022">
    <property type="protein sequence ID" value="KAJ7699643.1"/>
    <property type="molecule type" value="Genomic_DNA"/>
</dbReference>
<accession>A0AAD7GQC1</accession>
<dbReference type="InterPro" id="IPR032675">
    <property type="entry name" value="LRR_dom_sf"/>
</dbReference>
<protein>
    <submittedName>
        <fullName evidence="1">Uncharacterized protein</fullName>
    </submittedName>
</protein>
<evidence type="ECO:0000313" key="1">
    <source>
        <dbReference type="EMBL" id="KAJ7699643.1"/>
    </source>
</evidence>
<dbReference type="Proteomes" id="UP001221757">
    <property type="component" value="Unassembled WGS sequence"/>
</dbReference>
<gene>
    <name evidence="1" type="ORF">B0H17DRAFT_1196254</name>
</gene>
<proteinExistence type="predicted"/>
<sequence length="369" mass="42046">MEVAYMPLFPSLQNIRLADIWFDQLTTLTPFLGACGSPKALSFSNTRIDKQPYDYSDSEWEVIAAGRKLISFDLTGLEALAVIPICAEEEDFIVTLVEHSPPAKLRSLTFESFTYDGQVPCPISTMEKLLQLAAPSLVNLVIDPAWTDSSHENQISELFRRISAFPSLHSLTLWLRPNHQAEELVRALPAAPNLSTIVFRIGFDPDDPDYSVSYGGEDDDRKHLDKILHDAFPWGTSEPLKGLLKPNFPLLQRIGFHFWPGPYVDASDMHFRRGLRRRMERMLKEHLNDVGADVEEYLEIKWLDKNRNPVAYSRTTGKPPWAFINPSWNTEEPRSQTTRRIGRCWPYLDPERQSPAQARVNPVGGAERI</sequence>
<dbReference type="AlphaFoldDB" id="A0AAD7GQC1"/>
<evidence type="ECO:0000313" key="2">
    <source>
        <dbReference type="Proteomes" id="UP001221757"/>
    </source>
</evidence>